<feature type="coiled-coil region" evidence="1">
    <location>
        <begin position="228"/>
        <end position="262"/>
    </location>
</feature>
<keyword evidence="5" id="KW-1185">Reference proteome</keyword>
<evidence type="ECO:0000313" key="4">
    <source>
        <dbReference type="EMBL" id="RWR94472.1"/>
    </source>
</evidence>
<dbReference type="EMBL" id="QPKB01000011">
    <property type="protein sequence ID" value="RWR94472.1"/>
    <property type="molecule type" value="Genomic_DNA"/>
</dbReference>
<reference evidence="4 5" key="1">
    <citation type="journal article" date="2019" name="Nat. Plants">
        <title>Stout camphor tree genome fills gaps in understanding of flowering plant genome evolution.</title>
        <authorList>
            <person name="Chaw S.M."/>
            <person name="Liu Y.C."/>
            <person name="Wu Y.W."/>
            <person name="Wang H.Y."/>
            <person name="Lin C.I."/>
            <person name="Wu C.S."/>
            <person name="Ke H.M."/>
            <person name="Chang L.Y."/>
            <person name="Hsu C.Y."/>
            <person name="Yang H.T."/>
            <person name="Sudianto E."/>
            <person name="Hsu M.H."/>
            <person name="Wu K.P."/>
            <person name="Wang L.N."/>
            <person name="Leebens-Mack J.H."/>
            <person name="Tsai I.J."/>
        </authorList>
    </citation>
    <scope>NUCLEOTIDE SEQUENCE [LARGE SCALE GENOMIC DNA]</scope>
    <source>
        <strain evidence="5">cv. Chaw 1501</strain>
        <tissue evidence="4">Young leaves</tissue>
    </source>
</reference>
<evidence type="ECO:0000313" key="5">
    <source>
        <dbReference type="Proteomes" id="UP000283530"/>
    </source>
</evidence>
<feature type="transmembrane region" description="Helical" evidence="3">
    <location>
        <begin position="375"/>
        <end position="398"/>
    </location>
</feature>
<dbReference type="Proteomes" id="UP000283530">
    <property type="component" value="Unassembled WGS sequence"/>
</dbReference>
<feature type="region of interest" description="Disordered" evidence="2">
    <location>
        <begin position="146"/>
        <end position="173"/>
    </location>
</feature>
<evidence type="ECO:0000256" key="1">
    <source>
        <dbReference type="SAM" id="Coils"/>
    </source>
</evidence>
<feature type="region of interest" description="Disordered" evidence="2">
    <location>
        <begin position="41"/>
        <end position="132"/>
    </location>
</feature>
<protein>
    <submittedName>
        <fullName evidence="4">Uncharacterized protein</fullName>
    </submittedName>
</protein>
<comment type="caution">
    <text evidence="4">The sequence shown here is derived from an EMBL/GenBank/DDBJ whole genome shotgun (WGS) entry which is preliminary data.</text>
</comment>
<dbReference type="PANTHER" id="PTHR35490">
    <property type="entry name" value="BACTERIOPHAGE N4 ADSORPTION B PROTEIN"/>
    <property type="match status" value="1"/>
</dbReference>
<keyword evidence="3" id="KW-0472">Membrane</keyword>
<proteinExistence type="predicted"/>
<accession>A0A3S3NG59</accession>
<keyword evidence="3" id="KW-1133">Transmembrane helix</keyword>
<name>A0A3S3NG59_9MAGN</name>
<dbReference type="AlphaFoldDB" id="A0A3S3NG59"/>
<keyword evidence="1" id="KW-0175">Coiled coil</keyword>
<dbReference type="OrthoDB" id="1736072at2759"/>
<evidence type="ECO:0000256" key="3">
    <source>
        <dbReference type="SAM" id="Phobius"/>
    </source>
</evidence>
<evidence type="ECO:0000256" key="2">
    <source>
        <dbReference type="SAM" id="MobiDB-lite"/>
    </source>
</evidence>
<feature type="compositionally biased region" description="Low complexity" evidence="2">
    <location>
        <begin position="53"/>
        <end position="65"/>
    </location>
</feature>
<keyword evidence="3" id="KW-0812">Transmembrane</keyword>
<organism evidence="4 5">
    <name type="scientific">Cinnamomum micranthum f. kanehirae</name>
    <dbReference type="NCBI Taxonomy" id="337451"/>
    <lineage>
        <taxon>Eukaryota</taxon>
        <taxon>Viridiplantae</taxon>
        <taxon>Streptophyta</taxon>
        <taxon>Embryophyta</taxon>
        <taxon>Tracheophyta</taxon>
        <taxon>Spermatophyta</taxon>
        <taxon>Magnoliopsida</taxon>
        <taxon>Magnoliidae</taxon>
        <taxon>Laurales</taxon>
        <taxon>Lauraceae</taxon>
        <taxon>Cinnamomum</taxon>
    </lineage>
</organism>
<gene>
    <name evidence="4" type="ORF">CKAN_02376800</name>
</gene>
<dbReference type="PANTHER" id="PTHR35490:SF3">
    <property type="entry name" value="(WILD MALAYSIAN BANANA) HYPOTHETICAL PROTEIN"/>
    <property type="match status" value="1"/>
</dbReference>
<sequence>MPTFPAVALERLLEPASPTKPEKLTQVKSSQKHIYIISPALYTTPNPTPVPNSSPSSVSPSPYVVNRKRRGGSEIPPPPPDLQLHGFHVVNSNNNNNNKEDEVEEEEGEVKQTDQGQGQGQGQEEEEDEGAPDYLGIVPIFDEDEDEEGLEAVQGKPSSSAKEREEEEKEGVLDEFADPCDSMSVASSCGSNGASSKHRLLSIQTEFYDAPDDFLSDGSTSLRSYSFRSNVEAELRAARLNLSEEVERRQKAEEALVLMRNQWQRIVCHLSQAALSFPMTSETRETPLEIESVEQVCQEYIFLKFVSEAVVRDQARAETEADAKAIIDAKNQEIARLQDKLQYCETVNHEMSQRNQEIMEMSRKQRQIRLRRKKWIWSCIGLSVAIGASVLACSYLPVPGEPVTSNDGSNTS</sequence>